<dbReference type="CDD" id="cd11299">
    <property type="entry name" value="O-FucT_plant"/>
    <property type="match status" value="1"/>
</dbReference>
<dbReference type="eggNOG" id="ENOG502QRBP">
    <property type="taxonomic scope" value="Eukaryota"/>
</dbReference>
<keyword evidence="3" id="KW-0808">Transferase</keyword>
<name>D8RGA3_SELML</name>
<evidence type="ECO:0000256" key="6">
    <source>
        <dbReference type="ARBA" id="ARBA00030350"/>
    </source>
</evidence>
<dbReference type="GO" id="GO:0006004">
    <property type="term" value="P:fucose metabolic process"/>
    <property type="evidence" value="ECO:0007669"/>
    <property type="project" value="UniProtKB-KW"/>
</dbReference>
<keyword evidence="2" id="KW-0328">Glycosyltransferase</keyword>
<dbReference type="PIRSF" id="PIRSF009360">
    <property type="entry name" value="UCP009360"/>
    <property type="match status" value="1"/>
</dbReference>
<reference evidence="8 9" key="1">
    <citation type="journal article" date="2011" name="Science">
        <title>The Selaginella genome identifies genetic changes associated with the evolution of vascular plants.</title>
        <authorList>
            <person name="Banks J.A."/>
            <person name="Nishiyama T."/>
            <person name="Hasebe M."/>
            <person name="Bowman J.L."/>
            <person name="Gribskov M."/>
            <person name="dePamphilis C."/>
            <person name="Albert V.A."/>
            <person name="Aono N."/>
            <person name="Aoyama T."/>
            <person name="Ambrose B.A."/>
            <person name="Ashton N.W."/>
            <person name="Axtell M.J."/>
            <person name="Barker E."/>
            <person name="Barker M.S."/>
            <person name="Bennetzen J.L."/>
            <person name="Bonawitz N.D."/>
            <person name="Chapple C."/>
            <person name="Cheng C."/>
            <person name="Correa L.G."/>
            <person name="Dacre M."/>
            <person name="DeBarry J."/>
            <person name="Dreyer I."/>
            <person name="Elias M."/>
            <person name="Engstrom E.M."/>
            <person name="Estelle M."/>
            <person name="Feng L."/>
            <person name="Finet C."/>
            <person name="Floyd S.K."/>
            <person name="Frommer W.B."/>
            <person name="Fujita T."/>
            <person name="Gramzow L."/>
            <person name="Gutensohn M."/>
            <person name="Harholt J."/>
            <person name="Hattori M."/>
            <person name="Heyl A."/>
            <person name="Hirai T."/>
            <person name="Hiwatashi Y."/>
            <person name="Ishikawa M."/>
            <person name="Iwata M."/>
            <person name="Karol K.G."/>
            <person name="Koehler B."/>
            <person name="Kolukisaoglu U."/>
            <person name="Kubo M."/>
            <person name="Kurata T."/>
            <person name="Lalonde S."/>
            <person name="Li K."/>
            <person name="Li Y."/>
            <person name="Litt A."/>
            <person name="Lyons E."/>
            <person name="Manning G."/>
            <person name="Maruyama T."/>
            <person name="Michael T.P."/>
            <person name="Mikami K."/>
            <person name="Miyazaki S."/>
            <person name="Morinaga S."/>
            <person name="Murata T."/>
            <person name="Mueller-Roeber B."/>
            <person name="Nelson D.R."/>
            <person name="Obara M."/>
            <person name="Oguri Y."/>
            <person name="Olmstead R.G."/>
            <person name="Onodera N."/>
            <person name="Petersen B.L."/>
            <person name="Pils B."/>
            <person name="Prigge M."/>
            <person name="Rensing S.A."/>
            <person name="Riano-Pachon D.M."/>
            <person name="Roberts A.W."/>
            <person name="Sato Y."/>
            <person name="Scheller H.V."/>
            <person name="Schulz B."/>
            <person name="Schulz C."/>
            <person name="Shakirov E.V."/>
            <person name="Shibagaki N."/>
            <person name="Shinohara N."/>
            <person name="Shippen D.E."/>
            <person name="Soerensen I."/>
            <person name="Sotooka R."/>
            <person name="Sugimoto N."/>
            <person name="Sugita M."/>
            <person name="Sumikawa N."/>
            <person name="Tanurdzic M."/>
            <person name="Theissen G."/>
            <person name="Ulvskov P."/>
            <person name="Wakazuki S."/>
            <person name="Weng J.K."/>
            <person name="Willats W.W."/>
            <person name="Wipf D."/>
            <person name="Wolf P.G."/>
            <person name="Yang L."/>
            <person name="Zimmer A.D."/>
            <person name="Zhu Q."/>
            <person name="Mitros T."/>
            <person name="Hellsten U."/>
            <person name="Loque D."/>
            <person name="Otillar R."/>
            <person name="Salamov A."/>
            <person name="Schmutz J."/>
            <person name="Shapiro H."/>
            <person name="Lindquist E."/>
            <person name="Lucas S."/>
            <person name="Rokhsar D."/>
            <person name="Grigoriev I.V."/>
        </authorList>
    </citation>
    <scope>NUCLEOTIDE SEQUENCE [LARGE SCALE GENOMIC DNA]</scope>
</reference>
<dbReference type="AlphaFoldDB" id="D8RGA3"/>
<accession>D8RGA3</accession>
<dbReference type="KEGG" id="smo:SELMODRAFT_171255"/>
<dbReference type="GO" id="GO:0016757">
    <property type="term" value="F:glycosyltransferase activity"/>
    <property type="evidence" value="ECO:0007669"/>
    <property type="project" value="UniProtKB-KW"/>
</dbReference>
<dbReference type="InterPro" id="IPR019378">
    <property type="entry name" value="GDP-Fuc_O-FucTrfase"/>
</dbReference>
<protein>
    <recommendedName>
        <fullName evidence="6">O-fucosyltransferase family protein</fullName>
    </recommendedName>
</protein>
<evidence type="ECO:0000256" key="7">
    <source>
        <dbReference type="SAM" id="MobiDB-lite"/>
    </source>
</evidence>
<dbReference type="PANTHER" id="PTHR31818:SF1">
    <property type="entry name" value="O-FUCOSYLTRANSFERASE 16"/>
    <property type="match status" value="1"/>
</dbReference>
<keyword evidence="5" id="KW-0119">Carbohydrate metabolism</keyword>
<sequence>MDPRGAARATTHSSPRSQRRAPGKQSSLAFLCFTAPLQSSTSDNIWSSKLADYYYGCNKPSSNYSAPPYATNGFLLIQASGGLNQQRIGITDAVVVARILNATLVVPSLDHTSFWKDNSNFSDIFDIDWFIATLAQDVRIVKELPTRLKNPISLRVPRKSTPHYYQKSVLPTLVRKNAVRLTKFDYRLANNLSTDLQKLRCRVNYDALQFTGPIEGMGRTLVQRMKSMSGGRFIALHLRYEPDMLAFSGCYYGGGDREVRELASIRKRWKNLRVRSPERERRNGKCPLTPMEVGLMLRALGFSNETYLYVASGDIYGGESTLAPLRALFPHFFTKESLASDKEMEQFSRYSSRMAAIDYIVCNQSDVFVTNNNGNMARILAGHRRYAGHKRTIRPNAKKLGSFFGLRQEMGWEQFAAKLRSLQKGFMGDPMERSSRRDIFENPRVCICDKTHEVEERGEWMGDEEDELFNIDEVLLEHEPDE</sequence>
<proteinExistence type="inferred from homology"/>
<dbReference type="Proteomes" id="UP000001514">
    <property type="component" value="Unassembled WGS sequence"/>
</dbReference>
<evidence type="ECO:0000256" key="5">
    <source>
        <dbReference type="ARBA" id="ARBA00023277"/>
    </source>
</evidence>
<organism evidence="9">
    <name type="scientific">Selaginella moellendorffii</name>
    <name type="common">Spikemoss</name>
    <dbReference type="NCBI Taxonomy" id="88036"/>
    <lineage>
        <taxon>Eukaryota</taxon>
        <taxon>Viridiplantae</taxon>
        <taxon>Streptophyta</taxon>
        <taxon>Embryophyta</taxon>
        <taxon>Tracheophyta</taxon>
        <taxon>Lycopodiopsida</taxon>
        <taxon>Selaginellales</taxon>
        <taxon>Selaginellaceae</taxon>
        <taxon>Selaginella</taxon>
    </lineage>
</organism>
<dbReference type="PANTHER" id="PTHR31818">
    <property type="entry name" value="O-FUCOSYLTRANSFERASE 16"/>
    <property type="match status" value="1"/>
</dbReference>
<keyword evidence="9" id="KW-1185">Reference proteome</keyword>
<dbReference type="InterPro" id="IPR024709">
    <property type="entry name" value="FucosylTrfase_pln"/>
</dbReference>
<dbReference type="EMBL" id="GL377578">
    <property type="protein sequence ID" value="EFJ29261.1"/>
    <property type="molecule type" value="Genomic_DNA"/>
</dbReference>
<evidence type="ECO:0000256" key="3">
    <source>
        <dbReference type="ARBA" id="ARBA00022679"/>
    </source>
</evidence>
<evidence type="ECO:0000256" key="1">
    <source>
        <dbReference type="ARBA" id="ARBA00007737"/>
    </source>
</evidence>
<dbReference type="HOGENOM" id="CLU_018420_6_1_1"/>
<dbReference type="Gramene" id="EFJ29261">
    <property type="protein sequence ID" value="EFJ29261"/>
    <property type="gene ID" value="SELMODRAFT_171255"/>
</dbReference>
<dbReference type="OMA" id="VAVITEY"/>
<feature type="region of interest" description="Disordered" evidence="7">
    <location>
        <begin position="1"/>
        <end position="23"/>
    </location>
</feature>
<dbReference type="Pfam" id="PF10250">
    <property type="entry name" value="O-FucT"/>
    <property type="match status" value="1"/>
</dbReference>
<keyword evidence="4" id="KW-0294">Fucose metabolism</keyword>
<evidence type="ECO:0000313" key="8">
    <source>
        <dbReference type="EMBL" id="EFJ29261.1"/>
    </source>
</evidence>
<comment type="similarity">
    <text evidence="1">Belongs to the glycosyltransferase GT106 family.</text>
</comment>
<gene>
    <name evidence="8" type="ORF">SELMODRAFT_171255</name>
</gene>
<evidence type="ECO:0000256" key="4">
    <source>
        <dbReference type="ARBA" id="ARBA00023253"/>
    </source>
</evidence>
<evidence type="ECO:0000256" key="2">
    <source>
        <dbReference type="ARBA" id="ARBA00022676"/>
    </source>
</evidence>
<evidence type="ECO:0000313" key="9">
    <source>
        <dbReference type="Proteomes" id="UP000001514"/>
    </source>
</evidence>
<dbReference type="InParanoid" id="D8RGA3"/>